<evidence type="ECO:0000256" key="7">
    <source>
        <dbReference type="ARBA" id="ARBA00023010"/>
    </source>
</evidence>
<feature type="compositionally biased region" description="Low complexity" evidence="10">
    <location>
        <begin position="703"/>
        <end position="715"/>
    </location>
</feature>
<dbReference type="RefSeq" id="WP_284250219.1">
    <property type="nucleotide sequence ID" value="NZ_BSUM01000001.1"/>
</dbReference>
<keyword evidence="2 9" id="KW-0813">Transport</keyword>
<keyword evidence="5 9" id="KW-0653">Protein transport</keyword>
<evidence type="ECO:0000259" key="13">
    <source>
        <dbReference type="Pfam" id="PF22599"/>
    </source>
</evidence>
<name>A0AA37XDY4_9MICO</name>
<gene>
    <name evidence="9 14" type="primary">secD</name>
    <name evidence="14" type="ORF">GCM10025875_13700</name>
</gene>
<sequence length="722" mass="74568">MARRSSIARPLYLLLLVLVAVYGTVGFGAFTGDAEEEGGASFTPNLALDLEGGTQLILTPRSNDGQQITSDDIDQAIAIIRQRVDGSGVAEAEITSQGGSNIVVAIPGEVDEQTVALITASAQMRMRPVLQVVNPGTIDPAAAQAAAEAAAGDLGAIDPGAIDPGAIDPGAIDPGTTDGGATEPPATDGEGASGEGEAGDTGADGVMPLEAAPAPSPTEDGTEPTEGSTEPTEGSTEPTDGATEPTEAPTPPTTEEIEAAALAAADVDGDGQLSSEPAGTPTSAGDLLWLTEQVSYDLYTLDCTLPENRAGGSDDSTEQPLVACAPDGSAKYALGPAELTGADLTSAQMAFEVSSTGAATNRPIVQMNFTSAGGDKFGEVTTRLSTSTPPQNQFAIVLDGLVISAPSVTTPIPNGEAQISGPSAAPFTRDEATTLANQLNFGSLPLTFEVQSQEQISATLGTEQLERGMLAGIIGLILVLGYSFLTYRGLGIVTVASLVVAGALTYGLILLLSWWQGYRLSLPGVTGLIIAIGVTADSFIVYFERIRDEVREGRTLQAAVDHGWIRARRTILASDAVNVLAAVILYFIAVGGVRGFAFTLGLTTVIDLLVVILFTHPLMKLLVRTRFFGEGHRWSGLDPVHLGASVAAYAGRGRARTAAERAALSERADTRTIAQRKADEARARAEAERSEDDARDADAVSVTTGDRSTSATDATDTTEENR</sequence>
<accession>A0AA37XDY4</accession>
<dbReference type="NCBIfam" id="TIGR01129">
    <property type="entry name" value="secD"/>
    <property type="match status" value="1"/>
</dbReference>
<dbReference type="GO" id="GO:0006605">
    <property type="term" value="P:protein targeting"/>
    <property type="evidence" value="ECO:0007669"/>
    <property type="project" value="UniProtKB-UniRule"/>
</dbReference>
<feature type="transmembrane region" description="Helical" evidence="9">
    <location>
        <begin position="571"/>
        <end position="589"/>
    </location>
</feature>
<feature type="region of interest" description="Disordered" evidence="10">
    <location>
        <begin position="669"/>
        <end position="722"/>
    </location>
</feature>
<comment type="similarity">
    <text evidence="9">Belongs to the SecD/SecF family. SecD subfamily.</text>
</comment>
<dbReference type="GO" id="GO:0043952">
    <property type="term" value="P:protein transport by the Sec complex"/>
    <property type="evidence" value="ECO:0007669"/>
    <property type="project" value="UniProtKB-UniRule"/>
</dbReference>
<dbReference type="InterPro" id="IPR048631">
    <property type="entry name" value="SecD_1st"/>
</dbReference>
<dbReference type="InterPro" id="IPR022813">
    <property type="entry name" value="SecD/SecF_arch_bac"/>
</dbReference>
<feature type="transmembrane region" description="Helical" evidence="9">
    <location>
        <begin position="492"/>
        <end position="515"/>
    </location>
</feature>
<evidence type="ECO:0000256" key="5">
    <source>
        <dbReference type="ARBA" id="ARBA00022927"/>
    </source>
</evidence>
<dbReference type="Pfam" id="PF02355">
    <property type="entry name" value="SecD_SecF_C"/>
    <property type="match status" value="1"/>
</dbReference>
<keyword evidence="3 9" id="KW-1003">Cell membrane</keyword>
<dbReference type="GO" id="GO:0065002">
    <property type="term" value="P:intracellular protein transmembrane transport"/>
    <property type="evidence" value="ECO:0007669"/>
    <property type="project" value="UniProtKB-UniRule"/>
</dbReference>
<dbReference type="InterPro" id="IPR054384">
    <property type="entry name" value="SecDF_P1_head"/>
</dbReference>
<organism evidence="14 15">
    <name type="scientific">Litorihabitans aurantiacus</name>
    <dbReference type="NCBI Taxonomy" id="1930061"/>
    <lineage>
        <taxon>Bacteria</taxon>
        <taxon>Bacillati</taxon>
        <taxon>Actinomycetota</taxon>
        <taxon>Actinomycetes</taxon>
        <taxon>Micrococcales</taxon>
        <taxon>Beutenbergiaceae</taxon>
        <taxon>Litorihabitans</taxon>
    </lineage>
</organism>
<dbReference type="NCBIfam" id="TIGR00916">
    <property type="entry name" value="2A0604s01"/>
    <property type="match status" value="1"/>
</dbReference>
<evidence type="ECO:0000256" key="3">
    <source>
        <dbReference type="ARBA" id="ARBA00022475"/>
    </source>
</evidence>
<feature type="compositionally biased region" description="Low complexity" evidence="10">
    <location>
        <begin position="224"/>
        <end position="247"/>
    </location>
</feature>
<dbReference type="Gene3D" id="1.20.1640.10">
    <property type="entry name" value="Multidrug efflux transporter AcrB transmembrane domain"/>
    <property type="match status" value="1"/>
</dbReference>
<dbReference type="AlphaFoldDB" id="A0AA37XDY4"/>
<comment type="function">
    <text evidence="9">Part of the Sec protein translocase complex. Interacts with the SecYEG preprotein conducting channel. SecDF uses the proton motive force (PMF) to complete protein translocation after the ATP-dependent function of SecA.</text>
</comment>
<dbReference type="Pfam" id="PF22599">
    <property type="entry name" value="SecDF_P1_head"/>
    <property type="match status" value="1"/>
</dbReference>
<keyword evidence="15" id="KW-1185">Reference proteome</keyword>
<evidence type="ECO:0000256" key="4">
    <source>
        <dbReference type="ARBA" id="ARBA00022692"/>
    </source>
</evidence>
<evidence type="ECO:0000256" key="2">
    <source>
        <dbReference type="ARBA" id="ARBA00022448"/>
    </source>
</evidence>
<evidence type="ECO:0000256" key="8">
    <source>
        <dbReference type="ARBA" id="ARBA00023136"/>
    </source>
</evidence>
<reference evidence="14" key="1">
    <citation type="journal article" date="2014" name="Int. J. Syst. Evol. Microbiol.">
        <title>Complete genome sequence of Corynebacterium casei LMG S-19264T (=DSM 44701T), isolated from a smear-ripened cheese.</title>
        <authorList>
            <consortium name="US DOE Joint Genome Institute (JGI-PGF)"/>
            <person name="Walter F."/>
            <person name="Albersmeier A."/>
            <person name="Kalinowski J."/>
            <person name="Ruckert C."/>
        </authorList>
    </citation>
    <scope>NUCLEOTIDE SEQUENCE</scope>
    <source>
        <strain evidence="14">NBRC 112290</strain>
    </source>
</reference>
<dbReference type="HAMAP" id="MF_01463_B">
    <property type="entry name" value="SecD_B"/>
    <property type="match status" value="1"/>
</dbReference>
<dbReference type="InterPro" id="IPR005791">
    <property type="entry name" value="SecD"/>
</dbReference>
<keyword evidence="4 9" id="KW-0812">Transmembrane</keyword>
<reference evidence="14" key="2">
    <citation type="submission" date="2023-02" db="EMBL/GenBank/DDBJ databases">
        <authorList>
            <person name="Sun Q."/>
            <person name="Mori K."/>
        </authorList>
    </citation>
    <scope>NUCLEOTIDE SEQUENCE</scope>
    <source>
        <strain evidence="14">NBRC 112290</strain>
    </source>
</reference>
<protein>
    <recommendedName>
        <fullName evidence="9">Protein translocase subunit SecD</fullName>
    </recommendedName>
</protein>
<comment type="caution">
    <text evidence="14">The sequence shown here is derived from an EMBL/GenBank/DDBJ whole genome shotgun (WGS) entry which is preliminary data.</text>
</comment>
<proteinExistence type="inferred from homology"/>
<feature type="compositionally biased region" description="Basic and acidic residues" evidence="10">
    <location>
        <begin position="669"/>
        <end position="688"/>
    </location>
</feature>
<dbReference type="Gene3D" id="3.30.70.3220">
    <property type="match status" value="1"/>
</dbReference>
<feature type="domain" description="Protein export membrane protein SecD/SecF C-terminal" evidence="11">
    <location>
        <begin position="448"/>
        <end position="622"/>
    </location>
</feature>
<dbReference type="EMBL" id="BSUM01000001">
    <property type="protein sequence ID" value="GMA31378.1"/>
    <property type="molecule type" value="Genomic_DNA"/>
</dbReference>
<evidence type="ECO:0000313" key="14">
    <source>
        <dbReference type="EMBL" id="GMA31378.1"/>
    </source>
</evidence>
<comment type="subcellular location">
    <subcellularLocation>
        <location evidence="1 9">Cell membrane</location>
        <topology evidence="1 9">Multi-pass membrane protein</topology>
    </subcellularLocation>
</comment>
<dbReference type="Pfam" id="PF21760">
    <property type="entry name" value="SecD_1st"/>
    <property type="match status" value="1"/>
</dbReference>
<feature type="region of interest" description="Disordered" evidence="10">
    <location>
        <begin position="160"/>
        <end position="252"/>
    </location>
</feature>
<keyword evidence="6 9" id="KW-1133">Transmembrane helix</keyword>
<evidence type="ECO:0000313" key="15">
    <source>
        <dbReference type="Proteomes" id="UP001157161"/>
    </source>
</evidence>
<dbReference type="SUPFAM" id="SSF82866">
    <property type="entry name" value="Multidrug efflux transporter AcrB transmembrane domain"/>
    <property type="match status" value="1"/>
</dbReference>
<evidence type="ECO:0000256" key="1">
    <source>
        <dbReference type="ARBA" id="ARBA00004651"/>
    </source>
</evidence>
<feature type="transmembrane region" description="Helical" evidence="9">
    <location>
        <begin position="521"/>
        <end position="543"/>
    </location>
</feature>
<comment type="subunit">
    <text evidence="9">Forms a complex with SecF. Part of the essential Sec protein translocation apparatus which comprises SecA, SecYEG and auxiliary proteins SecDF. Other proteins may also be involved.</text>
</comment>
<keyword evidence="8 9" id="KW-0472">Membrane</keyword>
<evidence type="ECO:0000259" key="12">
    <source>
        <dbReference type="Pfam" id="PF21760"/>
    </source>
</evidence>
<dbReference type="InterPro" id="IPR055344">
    <property type="entry name" value="SecD_SecF_C_bact"/>
</dbReference>
<feature type="transmembrane region" description="Helical" evidence="9">
    <location>
        <begin position="595"/>
        <end position="614"/>
    </location>
</feature>
<dbReference type="Gene3D" id="3.30.1360.200">
    <property type="match status" value="1"/>
</dbReference>
<dbReference type="GO" id="GO:0015450">
    <property type="term" value="F:protein-transporting ATPase activity"/>
    <property type="evidence" value="ECO:0007669"/>
    <property type="project" value="InterPro"/>
</dbReference>
<dbReference type="PANTHER" id="PTHR30081">
    <property type="entry name" value="PROTEIN-EXPORT MEMBRANE PROTEIN SEC"/>
    <property type="match status" value="1"/>
</dbReference>
<evidence type="ECO:0000256" key="6">
    <source>
        <dbReference type="ARBA" id="ARBA00022989"/>
    </source>
</evidence>
<feature type="transmembrane region" description="Helical" evidence="9">
    <location>
        <begin position="468"/>
        <end position="485"/>
    </location>
</feature>
<keyword evidence="7 9" id="KW-0811">Translocation</keyword>
<dbReference type="Proteomes" id="UP001157161">
    <property type="component" value="Unassembled WGS sequence"/>
</dbReference>
<evidence type="ECO:0000256" key="9">
    <source>
        <dbReference type="HAMAP-Rule" id="MF_01463"/>
    </source>
</evidence>
<dbReference type="PANTHER" id="PTHR30081:SF1">
    <property type="entry name" value="PROTEIN TRANSLOCASE SUBUNIT SECD"/>
    <property type="match status" value="1"/>
</dbReference>
<dbReference type="InterPro" id="IPR048634">
    <property type="entry name" value="SecD_SecF_C"/>
</dbReference>
<evidence type="ECO:0000256" key="10">
    <source>
        <dbReference type="SAM" id="MobiDB-lite"/>
    </source>
</evidence>
<feature type="domain" description="SecDF P1 head subdomain" evidence="13">
    <location>
        <begin position="331"/>
        <end position="445"/>
    </location>
</feature>
<evidence type="ECO:0000259" key="11">
    <source>
        <dbReference type="Pfam" id="PF02355"/>
    </source>
</evidence>
<dbReference type="GO" id="GO:0005886">
    <property type="term" value="C:plasma membrane"/>
    <property type="evidence" value="ECO:0007669"/>
    <property type="project" value="UniProtKB-SubCell"/>
</dbReference>
<feature type="domain" description="Protein translocase subunit SecDF P1" evidence="12">
    <location>
        <begin position="73"/>
        <end position="129"/>
    </location>
</feature>
<comment type="caution">
    <text evidence="9">Lacks conserved residue(s) required for the propagation of feature annotation.</text>
</comment>